<dbReference type="OrthoDB" id="9801008at2"/>
<dbReference type="Proteomes" id="UP000077164">
    <property type="component" value="Unassembled WGS sequence"/>
</dbReference>
<comment type="caution">
    <text evidence="2">The sequence shown here is derived from an EMBL/GenBank/DDBJ whole genome shotgun (WGS) entry which is preliminary data.</text>
</comment>
<evidence type="ECO:0000313" key="2">
    <source>
        <dbReference type="EMBL" id="OAB27200.1"/>
    </source>
</evidence>
<dbReference type="InterPro" id="IPR025868">
    <property type="entry name" value="Zn_ribbon_dom_put"/>
</dbReference>
<dbReference type="RefSeq" id="WP_066081544.1">
    <property type="nucleotide sequence ID" value="NZ_FRDK01000004.1"/>
</dbReference>
<feature type="domain" description="Putative zinc ribbon" evidence="1">
    <location>
        <begin position="7"/>
        <end position="84"/>
    </location>
</feature>
<protein>
    <recommendedName>
        <fullName evidence="1">Putative zinc ribbon domain-containing protein</fullName>
    </recommendedName>
</protein>
<dbReference type="STRING" id="249352.SAMN05444395_104159"/>
<dbReference type="AlphaFoldDB" id="A0A162P3B7"/>
<evidence type="ECO:0000259" key="1">
    <source>
        <dbReference type="Pfam" id="PF12674"/>
    </source>
</evidence>
<reference evidence="2 3" key="1">
    <citation type="submission" date="2016-03" db="EMBL/GenBank/DDBJ databases">
        <title>Draft genome sequence of Flavobacterium fryxellicola DSM 16209.</title>
        <authorList>
            <person name="Shin S.-K."/>
            <person name="Yi H."/>
        </authorList>
    </citation>
    <scope>NUCLEOTIDE SEQUENCE [LARGE SCALE GENOMIC DNA]</scope>
    <source>
        <strain evidence="2 3">DSM 16209</strain>
    </source>
</reference>
<evidence type="ECO:0000313" key="3">
    <source>
        <dbReference type="Proteomes" id="UP000077164"/>
    </source>
</evidence>
<sequence length="86" mass="9814">MENRISCQSCSMPLDAIALQGTEKNGLKSKDYCKYCFNDGAFKNPEMNLEEMKINVKNKLKKLAINEDSIQKTVNILPTLIRWKSS</sequence>
<organism evidence="2 3">
    <name type="scientific">Flavobacterium fryxellicola</name>
    <dbReference type="NCBI Taxonomy" id="249352"/>
    <lineage>
        <taxon>Bacteria</taxon>
        <taxon>Pseudomonadati</taxon>
        <taxon>Bacteroidota</taxon>
        <taxon>Flavobacteriia</taxon>
        <taxon>Flavobacteriales</taxon>
        <taxon>Flavobacteriaceae</taxon>
        <taxon>Flavobacterium</taxon>
    </lineage>
</organism>
<gene>
    <name evidence="2" type="ORF">FBFR_11720</name>
</gene>
<keyword evidence="3" id="KW-1185">Reference proteome</keyword>
<dbReference type="EMBL" id="LVJE01000019">
    <property type="protein sequence ID" value="OAB27200.1"/>
    <property type="molecule type" value="Genomic_DNA"/>
</dbReference>
<proteinExistence type="predicted"/>
<dbReference type="Pfam" id="PF12674">
    <property type="entry name" value="Zn_ribbon_2"/>
    <property type="match status" value="1"/>
</dbReference>
<name>A0A162P3B7_9FLAO</name>
<accession>A0A162P3B7</accession>